<dbReference type="AlphaFoldDB" id="A0A6A6KY63"/>
<dbReference type="Gene3D" id="2.20.25.80">
    <property type="entry name" value="WRKY domain"/>
    <property type="match status" value="1"/>
</dbReference>
<keyword evidence="3" id="KW-0004">4Fe-4S</keyword>
<comment type="caution">
    <text evidence="19">The sequence shown here is derived from an EMBL/GenBank/DDBJ whole genome shotgun (WGS) entry which is preliminary data.</text>
</comment>
<keyword evidence="6" id="KW-0479">Metal-binding</keyword>
<dbReference type="InterPro" id="IPR003657">
    <property type="entry name" value="WRKY_dom"/>
</dbReference>
<dbReference type="Proteomes" id="UP000467840">
    <property type="component" value="Chromosome 13"/>
</dbReference>
<evidence type="ECO:0000256" key="8">
    <source>
        <dbReference type="ARBA" id="ARBA00022833"/>
    </source>
</evidence>
<evidence type="ECO:0000256" key="14">
    <source>
        <dbReference type="ARBA" id="ARBA00023242"/>
    </source>
</evidence>
<evidence type="ECO:0000256" key="9">
    <source>
        <dbReference type="ARBA" id="ARBA00023004"/>
    </source>
</evidence>
<evidence type="ECO:0008006" key="21">
    <source>
        <dbReference type="Google" id="ProtNLM"/>
    </source>
</evidence>
<dbReference type="PROSITE" id="PS50811">
    <property type="entry name" value="WRKY"/>
    <property type="match status" value="1"/>
</dbReference>
<evidence type="ECO:0000256" key="6">
    <source>
        <dbReference type="ARBA" id="ARBA00022723"/>
    </source>
</evidence>
<keyword evidence="10" id="KW-0411">Iron-sulfur</keyword>
<feature type="compositionally biased region" description="Low complexity" evidence="16">
    <location>
        <begin position="40"/>
        <end position="57"/>
    </location>
</feature>
<reference evidence="19 20" key="1">
    <citation type="journal article" date="2020" name="Mol. Plant">
        <title>The Chromosome-Based Rubber Tree Genome Provides New Insights into Spurge Genome Evolution and Rubber Biosynthesis.</title>
        <authorList>
            <person name="Liu J."/>
            <person name="Shi C."/>
            <person name="Shi C.C."/>
            <person name="Li W."/>
            <person name="Zhang Q.J."/>
            <person name="Zhang Y."/>
            <person name="Li K."/>
            <person name="Lu H.F."/>
            <person name="Shi C."/>
            <person name="Zhu S.T."/>
            <person name="Xiao Z.Y."/>
            <person name="Nan H."/>
            <person name="Yue Y."/>
            <person name="Zhu X.G."/>
            <person name="Wu Y."/>
            <person name="Hong X.N."/>
            <person name="Fan G.Y."/>
            <person name="Tong Y."/>
            <person name="Zhang D."/>
            <person name="Mao C.L."/>
            <person name="Liu Y.L."/>
            <person name="Hao S.J."/>
            <person name="Liu W.Q."/>
            <person name="Lv M.Q."/>
            <person name="Zhang H.B."/>
            <person name="Liu Y."/>
            <person name="Hu-Tang G.R."/>
            <person name="Wang J.P."/>
            <person name="Wang J.H."/>
            <person name="Sun Y.H."/>
            <person name="Ni S.B."/>
            <person name="Chen W.B."/>
            <person name="Zhang X.C."/>
            <person name="Jiao Y.N."/>
            <person name="Eichler E.E."/>
            <person name="Li G.H."/>
            <person name="Liu X."/>
            <person name="Gao L.Z."/>
        </authorList>
    </citation>
    <scope>NUCLEOTIDE SEQUENCE [LARGE SCALE GENOMIC DNA]</scope>
    <source>
        <strain evidence="20">cv. GT1</strain>
        <tissue evidence="19">Leaf</tissue>
    </source>
</reference>
<dbReference type="Pfam" id="PF03110">
    <property type="entry name" value="SBP"/>
    <property type="match status" value="1"/>
</dbReference>
<name>A0A6A6KY63_HEVBR</name>
<evidence type="ECO:0000256" key="5">
    <source>
        <dbReference type="ARBA" id="ARBA00022705"/>
    </source>
</evidence>
<evidence type="ECO:0000256" key="11">
    <source>
        <dbReference type="ARBA" id="ARBA00023015"/>
    </source>
</evidence>
<dbReference type="InterPro" id="IPR004333">
    <property type="entry name" value="SBP_dom"/>
</dbReference>
<keyword evidence="7 15" id="KW-0863">Zinc-finger</keyword>
<dbReference type="PANTHER" id="PTHR47289:SF2">
    <property type="entry name" value="TRANSCRIPTION FACTOR, PUTATIVE (DUF1664)-RELATED"/>
    <property type="match status" value="1"/>
</dbReference>
<evidence type="ECO:0000256" key="3">
    <source>
        <dbReference type="ARBA" id="ARBA00022485"/>
    </source>
</evidence>
<evidence type="ECO:0000256" key="13">
    <source>
        <dbReference type="ARBA" id="ARBA00023163"/>
    </source>
</evidence>
<dbReference type="Gene3D" id="4.10.1100.10">
    <property type="entry name" value="Transcription factor, SBP-box domain"/>
    <property type="match status" value="1"/>
</dbReference>
<proteinExistence type="predicted"/>
<evidence type="ECO:0000313" key="20">
    <source>
        <dbReference type="Proteomes" id="UP000467840"/>
    </source>
</evidence>
<evidence type="ECO:0000256" key="15">
    <source>
        <dbReference type="PROSITE-ProRule" id="PRU00470"/>
    </source>
</evidence>
<evidence type="ECO:0000256" key="10">
    <source>
        <dbReference type="ARBA" id="ARBA00023014"/>
    </source>
</evidence>
<dbReference type="InterPro" id="IPR012458">
    <property type="entry name" value="DUF1664"/>
</dbReference>
<dbReference type="InterPro" id="IPR036893">
    <property type="entry name" value="SBP_sf"/>
</dbReference>
<keyword evidence="11" id="KW-0805">Transcription regulation</keyword>
<dbReference type="PANTHER" id="PTHR47289">
    <property type="entry name" value="TRANSCRIPTION FACTOR, PUTATIVE (DUF1664)-RELATED"/>
    <property type="match status" value="1"/>
</dbReference>
<evidence type="ECO:0000256" key="2">
    <source>
        <dbReference type="ARBA" id="ARBA00004123"/>
    </source>
</evidence>
<feature type="domain" description="WRKY" evidence="17">
    <location>
        <begin position="92"/>
        <end position="118"/>
    </location>
</feature>
<evidence type="ECO:0000259" key="18">
    <source>
        <dbReference type="PROSITE" id="PS51141"/>
    </source>
</evidence>
<comment type="cofactor">
    <cofactor evidence="1">
        <name>[4Fe-4S] cluster</name>
        <dbReference type="ChEBI" id="CHEBI:49883"/>
    </cofactor>
</comment>
<dbReference type="InterPro" id="IPR036576">
    <property type="entry name" value="WRKY_dom_sf"/>
</dbReference>
<comment type="subcellular location">
    <subcellularLocation>
        <location evidence="2">Nucleus</location>
    </subcellularLocation>
</comment>
<organism evidence="19 20">
    <name type="scientific">Hevea brasiliensis</name>
    <name type="common">Para rubber tree</name>
    <name type="synonym">Siphonia brasiliensis</name>
    <dbReference type="NCBI Taxonomy" id="3981"/>
    <lineage>
        <taxon>Eukaryota</taxon>
        <taxon>Viridiplantae</taxon>
        <taxon>Streptophyta</taxon>
        <taxon>Embryophyta</taxon>
        <taxon>Tracheophyta</taxon>
        <taxon>Spermatophyta</taxon>
        <taxon>Magnoliopsida</taxon>
        <taxon>eudicotyledons</taxon>
        <taxon>Gunneridae</taxon>
        <taxon>Pentapetalae</taxon>
        <taxon>rosids</taxon>
        <taxon>fabids</taxon>
        <taxon>Malpighiales</taxon>
        <taxon>Euphorbiaceae</taxon>
        <taxon>Crotonoideae</taxon>
        <taxon>Micrandreae</taxon>
        <taxon>Hevea</taxon>
    </lineage>
</organism>
<keyword evidence="8" id="KW-0862">Zinc</keyword>
<keyword evidence="14" id="KW-0539">Nucleus</keyword>
<dbReference type="GO" id="GO:0006269">
    <property type="term" value="P:DNA replication, synthesis of primer"/>
    <property type="evidence" value="ECO:0007669"/>
    <property type="project" value="UniProtKB-KW"/>
</dbReference>
<keyword evidence="12" id="KW-0238">DNA-binding</keyword>
<dbReference type="GO" id="GO:0005634">
    <property type="term" value="C:nucleus"/>
    <property type="evidence" value="ECO:0007669"/>
    <property type="project" value="UniProtKB-SubCell"/>
</dbReference>
<dbReference type="SUPFAM" id="SSF103612">
    <property type="entry name" value="SBT domain"/>
    <property type="match status" value="1"/>
</dbReference>
<protein>
    <recommendedName>
        <fullName evidence="21">SBP-type domain-containing protein</fullName>
    </recommendedName>
</protein>
<keyword evidence="9" id="KW-0408">Iron</keyword>
<dbReference type="SMART" id="SM00774">
    <property type="entry name" value="WRKY"/>
    <property type="match status" value="1"/>
</dbReference>
<feature type="region of interest" description="Disordered" evidence="16">
    <location>
        <begin position="742"/>
        <end position="767"/>
    </location>
</feature>
<evidence type="ECO:0000256" key="1">
    <source>
        <dbReference type="ARBA" id="ARBA00001966"/>
    </source>
</evidence>
<evidence type="ECO:0000256" key="16">
    <source>
        <dbReference type="SAM" id="MobiDB-lite"/>
    </source>
</evidence>
<dbReference type="GO" id="GO:0043565">
    <property type="term" value="F:sequence-specific DNA binding"/>
    <property type="evidence" value="ECO:0007669"/>
    <property type="project" value="InterPro"/>
</dbReference>
<dbReference type="FunFam" id="4.10.1100.10:FF:000001">
    <property type="entry name" value="Squamosa promoter-binding-like protein 14"/>
    <property type="match status" value="1"/>
</dbReference>
<keyword evidence="4" id="KW-0639">Primosome</keyword>
<evidence type="ECO:0000256" key="4">
    <source>
        <dbReference type="ARBA" id="ARBA00022515"/>
    </source>
</evidence>
<evidence type="ECO:0000313" key="19">
    <source>
        <dbReference type="EMBL" id="KAF2292908.1"/>
    </source>
</evidence>
<sequence length="1065" mass="117894">MGSYHGFTDYFQAKEENGFSGLIQETEDHHHHAVVGGLNGNNTNNNNSNLSSSQNKSFTNGSENEEKLLLGTKKKGSEKKIRKPRYAFQTRSQVDILDDGYRWRKYGQKAVKNNKFPRECVVANSLYRVLVPLHKWDEFKSANVLVKDWMESNLGCILGSVLAKEGRLSNVSDLVSGAFKIAFKQVRRDDSTSSIGKQHNDSLMAQSSAGAANVSIKQTVTIVTASGTGLGASRYGVIVVVGVVGYGYIWWKGWKLPDMMFATRRSLSDACTSIAQQLENVYASIRSTRRQLSSNIDRVDSNLNEVAVLTANTQQKVTELLEDSGRIGHDVQYVRDAVETLELKISRIEGKQDMTNLGVKKLVDYAYNLENNLLEENTQACTQPFASSSSSRITFSSKLVFVLSQKGSLPPPSSELTSPSVSSGSLEIVEALCSSYLGPDYSQPKEFADLSIKDIDLVAKSSFPLCKSHLFEKLREDHHLKHGGRMQLGLFLKGVGLKLDDALAFWKAEFSQKVGAERFDKEYAYSIRHNYGREGERSKILNLSALVSYLDIEYIGHCHSRLHTMFSIRIINLILVKDHLFNSWCWRSSWLSLSAFQACTLTFEAIHGLSCDAGINHPNQYFSESQKVLKVKMYDIFGSFSLDGHESKAHVMSPFSLKGGSLGEEFCLKGQKERKLLTRQVCSMGYNLKTSWRLAELDNQNIPHIAQTTVSSCLGVQQATGHCSVDLKLGNSSDLEDKLEKFAGPEDSLMESSSSGSSKRVRTPSGANQVPTCLVDGCTSDLSKCRDYHRRHKVCELHSKTPKVFIKGQEQRFCQQCSRFHSLVEFDEGKRSCRKRLDGHNRRRRKPQPDSLSVNSARLLSNRQGTRYLRFGGSQMFSTSPESTAWNGAVKPENDPMLYTSQSSLDFSSGKNLFPGSLSHGYRSGKQFPFLQCTSSALLGESVCQSIFNADSTLGSTCSSQKMFSDGPNRFLDSNRALSLLSSPSAETREIGLSHMVQPNLNPQAQSPISNLNFSCLGMESGPVNSVLVSDGGSNANLHGQDVFQIGPEGSSTSGSLQPLSFSWE</sequence>
<dbReference type="InterPro" id="IPR058560">
    <property type="entry name" value="DNA_primase_C"/>
</dbReference>
<dbReference type="PROSITE" id="PS51141">
    <property type="entry name" value="ZF_SBP"/>
    <property type="match status" value="1"/>
</dbReference>
<evidence type="ECO:0000256" key="7">
    <source>
        <dbReference type="ARBA" id="ARBA00022771"/>
    </source>
</evidence>
<keyword evidence="20" id="KW-1185">Reference proteome</keyword>
<dbReference type="Pfam" id="PF04104">
    <property type="entry name" value="DNA_primase_lrg"/>
    <property type="match status" value="1"/>
</dbReference>
<evidence type="ECO:0000259" key="17">
    <source>
        <dbReference type="PROSITE" id="PS50811"/>
    </source>
</evidence>
<dbReference type="Pfam" id="PF07889">
    <property type="entry name" value="DUF1664"/>
    <property type="match status" value="1"/>
</dbReference>
<dbReference type="GO" id="GO:0051539">
    <property type="term" value="F:4 iron, 4 sulfur cluster binding"/>
    <property type="evidence" value="ECO:0007669"/>
    <property type="project" value="UniProtKB-KW"/>
</dbReference>
<feature type="domain" description="SBP-type" evidence="18">
    <location>
        <begin position="770"/>
        <end position="847"/>
    </location>
</feature>
<dbReference type="EMBL" id="JAAGAX010000014">
    <property type="protein sequence ID" value="KAF2292908.1"/>
    <property type="molecule type" value="Genomic_DNA"/>
</dbReference>
<keyword evidence="5" id="KW-0235">DNA replication</keyword>
<feature type="region of interest" description="Disordered" evidence="16">
    <location>
        <begin position="33"/>
        <end position="64"/>
    </location>
</feature>
<gene>
    <name evidence="19" type="ORF">GH714_029756</name>
</gene>
<dbReference type="GO" id="GO:0008270">
    <property type="term" value="F:zinc ion binding"/>
    <property type="evidence" value="ECO:0007669"/>
    <property type="project" value="UniProtKB-KW"/>
</dbReference>
<accession>A0A6A6KY63</accession>
<dbReference type="SUPFAM" id="SSF118290">
    <property type="entry name" value="WRKY DNA-binding domain"/>
    <property type="match status" value="1"/>
</dbReference>
<dbReference type="Pfam" id="PF03106">
    <property type="entry name" value="WRKY"/>
    <property type="match status" value="1"/>
</dbReference>
<keyword evidence="13" id="KW-0804">Transcription</keyword>
<evidence type="ECO:0000256" key="12">
    <source>
        <dbReference type="ARBA" id="ARBA00023125"/>
    </source>
</evidence>
<dbReference type="GO" id="GO:0003700">
    <property type="term" value="F:DNA-binding transcription factor activity"/>
    <property type="evidence" value="ECO:0007669"/>
    <property type="project" value="InterPro"/>
</dbReference>